<evidence type="ECO:0000256" key="3">
    <source>
        <dbReference type="ARBA" id="ARBA00022692"/>
    </source>
</evidence>
<gene>
    <name evidence="7" type="ORF">EDC65_4823</name>
</gene>
<proteinExistence type="predicted"/>
<evidence type="ECO:0000313" key="8">
    <source>
        <dbReference type="Proteomes" id="UP000278222"/>
    </source>
</evidence>
<dbReference type="InterPro" id="IPR001123">
    <property type="entry name" value="LeuE-type"/>
</dbReference>
<feature type="transmembrane region" description="Helical" evidence="6">
    <location>
        <begin position="142"/>
        <end position="172"/>
    </location>
</feature>
<dbReference type="AlphaFoldDB" id="A0A3N1KXH3"/>
<dbReference type="PANTHER" id="PTHR30086:SF20">
    <property type="entry name" value="ARGININE EXPORTER PROTEIN ARGO-RELATED"/>
    <property type="match status" value="1"/>
</dbReference>
<dbReference type="OrthoDB" id="9807053at2"/>
<feature type="transmembrane region" description="Helical" evidence="6">
    <location>
        <begin position="74"/>
        <end position="94"/>
    </location>
</feature>
<dbReference type="RefSeq" id="WP_123694399.1">
    <property type="nucleotide sequence ID" value="NZ_AP019700.1"/>
</dbReference>
<dbReference type="GO" id="GO:0005886">
    <property type="term" value="C:plasma membrane"/>
    <property type="evidence" value="ECO:0007669"/>
    <property type="project" value="UniProtKB-SubCell"/>
</dbReference>
<keyword evidence="4 6" id="KW-1133">Transmembrane helix</keyword>
<feature type="transmembrane region" description="Helical" evidence="6">
    <location>
        <begin position="115"/>
        <end position="136"/>
    </location>
</feature>
<sequence length="203" mass="21110">MEAGAALLFAATVLPLICTPGPDMLFVASQTLAGGAPAGLRSTLGVCLGYVCHSILVALGVAAVIAASPILFEALRWLGIAYLVWLALQLIRSAMRPGGIALSARPAQRQVRRGFLTAFLNPKGMMIYVAILPQFIDHTGSVAAQAAVLSAIFVGLCGLVYTVLSLAIGTLGRGVRFDDRRRRIVEGTSGGLLILAAGRLAVN</sequence>
<keyword evidence="3 6" id="KW-0812">Transmembrane</keyword>
<evidence type="ECO:0000256" key="2">
    <source>
        <dbReference type="ARBA" id="ARBA00022475"/>
    </source>
</evidence>
<keyword evidence="8" id="KW-1185">Reference proteome</keyword>
<protein>
    <submittedName>
        <fullName evidence="7">Threonine/homoserine/homoserine lactone efflux protein</fullName>
    </submittedName>
</protein>
<name>A0A3N1KXH3_9PROT</name>
<dbReference type="Proteomes" id="UP000278222">
    <property type="component" value="Unassembled WGS sequence"/>
</dbReference>
<dbReference type="Pfam" id="PF01810">
    <property type="entry name" value="LysE"/>
    <property type="match status" value="1"/>
</dbReference>
<dbReference type="PIRSF" id="PIRSF006324">
    <property type="entry name" value="LeuE"/>
    <property type="match status" value="1"/>
</dbReference>
<reference evidence="7 8" key="1">
    <citation type="submission" date="2018-11" db="EMBL/GenBank/DDBJ databases">
        <title>Genomic Encyclopedia of Type Strains, Phase IV (KMG-IV): sequencing the most valuable type-strain genomes for metagenomic binning, comparative biology and taxonomic classification.</title>
        <authorList>
            <person name="Goeker M."/>
        </authorList>
    </citation>
    <scope>NUCLEOTIDE SEQUENCE [LARGE SCALE GENOMIC DNA]</scope>
    <source>
        <strain evidence="7 8">DSM 5900</strain>
    </source>
</reference>
<accession>A0A3N1KXH3</accession>
<evidence type="ECO:0000256" key="6">
    <source>
        <dbReference type="SAM" id="Phobius"/>
    </source>
</evidence>
<dbReference type="GO" id="GO:0015171">
    <property type="term" value="F:amino acid transmembrane transporter activity"/>
    <property type="evidence" value="ECO:0007669"/>
    <property type="project" value="TreeGrafter"/>
</dbReference>
<keyword evidence="5 6" id="KW-0472">Membrane</keyword>
<evidence type="ECO:0000256" key="5">
    <source>
        <dbReference type="ARBA" id="ARBA00023136"/>
    </source>
</evidence>
<dbReference type="EMBL" id="RJKX01000017">
    <property type="protein sequence ID" value="ROP83290.1"/>
    <property type="molecule type" value="Genomic_DNA"/>
</dbReference>
<evidence type="ECO:0000313" key="7">
    <source>
        <dbReference type="EMBL" id="ROP83290.1"/>
    </source>
</evidence>
<organism evidence="7 8">
    <name type="scientific">Stella humosa</name>
    <dbReference type="NCBI Taxonomy" id="94"/>
    <lineage>
        <taxon>Bacteria</taxon>
        <taxon>Pseudomonadati</taxon>
        <taxon>Pseudomonadota</taxon>
        <taxon>Alphaproteobacteria</taxon>
        <taxon>Rhodospirillales</taxon>
        <taxon>Stellaceae</taxon>
        <taxon>Stella</taxon>
    </lineage>
</organism>
<keyword evidence="2" id="KW-1003">Cell membrane</keyword>
<evidence type="ECO:0000256" key="4">
    <source>
        <dbReference type="ARBA" id="ARBA00022989"/>
    </source>
</evidence>
<dbReference type="PANTHER" id="PTHR30086">
    <property type="entry name" value="ARGININE EXPORTER PROTEIN ARGO"/>
    <property type="match status" value="1"/>
</dbReference>
<comment type="caution">
    <text evidence="7">The sequence shown here is derived from an EMBL/GenBank/DDBJ whole genome shotgun (WGS) entry which is preliminary data.</text>
</comment>
<comment type="subcellular location">
    <subcellularLocation>
        <location evidence="1">Cell membrane</location>
        <topology evidence="1">Multi-pass membrane protein</topology>
    </subcellularLocation>
</comment>
<evidence type="ECO:0000256" key="1">
    <source>
        <dbReference type="ARBA" id="ARBA00004651"/>
    </source>
</evidence>
<feature type="transmembrane region" description="Helical" evidence="6">
    <location>
        <begin position="47"/>
        <end position="68"/>
    </location>
</feature>